<evidence type="ECO:0000313" key="3">
    <source>
        <dbReference type="Proteomes" id="UP000283269"/>
    </source>
</evidence>
<dbReference type="GO" id="GO:0005576">
    <property type="term" value="C:extracellular region"/>
    <property type="evidence" value="ECO:0007669"/>
    <property type="project" value="TreeGrafter"/>
</dbReference>
<keyword evidence="3" id="KW-1185">Reference proteome</keyword>
<sequence>MVQLAASFVFLLSFTAAGLSAPVKRTVPTIEIDISNFKEQLDSLLDAITRFPLTGGTLQSALNIDNLAQALDKSIQKATADVMANGAIGGSDAATILSSVQGSLPTIDSTLTAIKNKKAAFAALPVGGVPTLVAKDLKALDTDTGRLSFALSSKTPGDLTASWATLDDAIHNGFVDAIAFYTS</sequence>
<reference evidence="2 3" key="1">
    <citation type="journal article" date="2018" name="Evol. Lett.">
        <title>Horizontal gene cluster transfer increased hallucinogenic mushroom diversity.</title>
        <authorList>
            <person name="Reynolds H.T."/>
            <person name="Vijayakumar V."/>
            <person name="Gluck-Thaler E."/>
            <person name="Korotkin H.B."/>
            <person name="Matheny P.B."/>
            <person name="Slot J.C."/>
        </authorList>
    </citation>
    <scope>NUCLEOTIDE SEQUENCE [LARGE SCALE GENOMIC DNA]</scope>
    <source>
        <strain evidence="2 3">2631</strain>
    </source>
</reference>
<dbReference type="Proteomes" id="UP000283269">
    <property type="component" value="Unassembled WGS sequence"/>
</dbReference>
<gene>
    <name evidence="2" type="ORF">CVT25_013204</name>
</gene>
<feature type="signal peptide" evidence="1">
    <location>
        <begin position="1"/>
        <end position="20"/>
    </location>
</feature>
<evidence type="ECO:0008006" key="4">
    <source>
        <dbReference type="Google" id="ProtNLM"/>
    </source>
</evidence>
<dbReference type="STRING" id="93625.A0A409XLI1"/>
<dbReference type="PANTHER" id="PTHR38123">
    <property type="entry name" value="CELL WALL SERINE-THREONINE-RICH GALACTOMANNOPROTEIN MP1 (AFU_ORTHOLOGUE AFUA_4G03240)"/>
    <property type="match status" value="1"/>
</dbReference>
<accession>A0A409XLI1</accession>
<evidence type="ECO:0000313" key="2">
    <source>
        <dbReference type="EMBL" id="PPQ91649.1"/>
    </source>
</evidence>
<dbReference type="EMBL" id="NHYD01001267">
    <property type="protein sequence ID" value="PPQ91649.1"/>
    <property type="molecule type" value="Genomic_DNA"/>
</dbReference>
<dbReference type="InParanoid" id="A0A409XLI1"/>
<dbReference type="InterPro" id="IPR021054">
    <property type="entry name" value="Cell_wall_mannoprotein_1"/>
</dbReference>
<dbReference type="AlphaFoldDB" id="A0A409XLI1"/>
<dbReference type="OrthoDB" id="3485059at2759"/>
<comment type="caution">
    <text evidence="2">The sequence shown here is derived from an EMBL/GenBank/DDBJ whole genome shotgun (WGS) entry which is preliminary data.</text>
</comment>
<dbReference type="Gene3D" id="1.20.1280.140">
    <property type="match status" value="1"/>
</dbReference>
<proteinExistence type="predicted"/>
<keyword evidence="1" id="KW-0732">Signal</keyword>
<name>A0A409XLI1_PSICY</name>
<protein>
    <recommendedName>
        <fullName evidence="4">Hydrophobic surface binding protein</fullName>
    </recommendedName>
</protein>
<dbReference type="Pfam" id="PF12296">
    <property type="entry name" value="HsbA"/>
    <property type="match status" value="1"/>
</dbReference>
<dbReference type="PANTHER" id="PTHR38123:SF1">
    <property type="entry name" value="HYDROPHOBIC SURFACE BINDING PROTEIN"/>
    <property type="match status" value="1"/>
</dbReference>
<evidence type="ECO:0000256" key="1">
    <source>
        <dbReference type="SAM" id="SignalP"/>
    </source>
</evidence>
<organism evidence="2 3">
    <name type="scientific">Psilocybe cyanescens</name>
    <dbReference type="NCBI Taxonomy" id="93625"/>
    <lineage>
        <taxon>Eukaryota</taxon>
        <taxon>Fungi</taxon>
        <taxon>Dikarya</taxon>
        <taxon>Basidiomycota</taxon>
        <taxon>Agaricomycotina</taxon>
        <taxon>Agaricomycetes</taxon>
        <taxon>Agaricomycetidae</taxon>
        <taxon>Agaricales</taxon>
        <taxon>Agaricineae</taxon>
        <taxon>Strophariaceae</taxon>
        <taxon>Psilocybe</taxon>
    </lineage>
</organism>
<feature type="chain" id="PRO_5019075892" description="Hydrophobic surface binding protein" evidence="1">
    <location>
        <begin position="21"/>
        <end position="183"/>
    </location>
</feature>